<keyword evidence="3" id="KW-0732">Signal</keyword>
<sequence length="111" mass="12039">MMGLTVTPTSVLLLSSLCVVFLLKGVELQTNTDTKCGSNQEYETCGSACPPTCTDPEEGVCTDQCVPGCFCIKGYVKLGEGCIEKAKCLTCGKNGTYDYIFISFDMFLIRF</sequence>
<dbReference type="Proteomes" id="UP000824782">
    <property type="component" value="Unassembled WGS sequence"/>
</dbReference>
<dbReference type="CDD" id="cd19941">
    <property type="entry name" value="TIL"/>
    <property type="match status" value="1"/>
</dbReference>
<dbReference type="PANTHER" id="PTHR23259">
    <property type="entry name" value="RIDDLE"/>
    <property type="match status" value="1"/>
</dbReference>
<keyword evidence="6" id="KW-1185">Reference proteome</keyword>
<dbReference type="InterPro" id="IPR051368">
    <property type="entry name" value="SerProtInhib-TIL_Domain"/>
</dbReference>
<gene>
    <name evidence="5" type="ORF">GDO81_008724</name>
</gene>
<evidence type="ECO:0000256" key="3">
    <source>
        <dbReference type="SAM" id="SignalP"/>
    </source>
</evidence>
<dbReference type="GO" id="GO:0030414">
    <property type="term" value="F:peptidase inhibitor activity"/>
    <property type="evidence" value="ECO:0007669"/>
    <property type="project" value="UniProtKB-KW"/>
</dbReference>
<dbReference type="SUPFAM" id="SSF57567">
    <property type="entry name" value="Serine protease inhibitors"/>
    <property type="match status" value="1"/>
</dbReference>
<reference evidence="5" key="1">
    <citation type="thesis" date="2020" institute="ProQuest LLC" country="789 East Eisenhower Parkway, Ann Arbor, MI, USA">
        <title>Comparative Genomics and Chromosome Evolution.</title>
        <authorList>
            <person name="Mudd A.B."/>
        </authorList>
    </citation>
    <scope>NUCLEOTIDE SEQUENCE</scope>
    <source>
        <strain evidence="5">237g6f4</strain>
        <tissue evidence="5">Blood</tissue>
    </source>
</reference>
<feature type="domain" description="TIL" evidence="4">
    <location>
        <begin position="36"/>
        <end position="88"/>
    </location>
</feature>
<evidence type="ECO:0000256" key="2">
    <source>
        <dbReference type="ARBA" id="ARBA00023157"/>
    </source>
</evidence>
<accession>A0AAV7CHQ1</accession>
<proteinExistence type="predicted"/>
<name>A0AAV7CHQ1_ENGPU</name>
<evidence type="ECO:0000259" key="4">
    <source>
        <dbReference type="Pfam" id="PF01826"/>
    </source>
</evidence>
<dbReference type="AlphaFoldDB" id="A0AAV7CHQ1"/>
<keyword evidence="1" id="KW-0646">Protease inhibitor</keyword>
<protein>
    <recommendedName>
        <fullName evidence="4">TIL domain-containing protein</fullName>
    </recommendedName>
</protein>
<evidence type="ECO:0000313" key="6">
    <source>
        <dbReference type="Proteomes" id="UP000824782"/>
    </source>
</evidence>
<dbReference type="Gene3D" id="2.10.25.10">
    <property type="entry name" value="Laminin"/>
    <property type="match status" value="1"/>
</dbReference>
<organism evidence="5 6">
    <name type="scientific">Engystomops pustulosus</name>
    <name type="common">Tungara frog</name>
    <name type="synonym">Physalaemus pustulosus</name>
    <dbReference type="NCBI Taxonomy" id="76066"/>
    <lineage>
        <taxon>Eukaryota</taxon>
        <taxon>Metazoa</taxon>
        <taxon>Chordata</taxon>
        <taxon>Craniata</taxon>
        <taxon>Vertebrata</taxon>
        <taxon>Euteleostomi</taxon>
        <taxon>Amphibia</taxon>
        <taxon>Batrachia</taxon>
        <taxon>Anura</taxon>
        <taxon>Neobatrachia</taxon>
        <taxon>Hyloidea</taxon>
        <taxon>Leptodactylidae</taxon>
        <taxon>Leiuperinae</taxon>
        <taxon>Engystomops</taxon>
    </lineage>
</organism>
<evidence type="ECO:0000256" key="1">
    <source>
        <dbReference type="ARBA" id="ARBA00022690"/>
    </source>
</evidence>
<dbReference type="FunFam" id="2.10.25.10:FF:000055">
    <property type="entry name" value="alpha-tectorin isoform X1"/>
    <property type="match status" value="1"/>
</dbReference>
<feature type="signal peptide" evidence="3">
    <location>
        <begin position="1"/>
        <end position="28"/>
    </location>
</feature>
<evidence type="ECO:0000313" key="5">
    <source>
        <dbReference type="EMBL" id="KAG8584190.1"/>
    </source>
</evidence>
<dbReference type="PANTHER" id="PTHR23259:SF70">
    <property type="entry name" value="ACCESSORY GLAND PROTEIN ACP62F-RELATED"/>
    <property type="match status" value="1"/>
</dbReference>
<feature type="chain" id="PRO_5043933351" description="TIL domain-containing protein" evidence="3">
    <location>
        <begin position="29"/>
        <end position="111"/>
    </location>
</feature>
<dbReference type="InterPro" id="IPR002919">
    <property type="entry name" value="TIL_dom"/>
</dbReference>
<dbReference type="EMBL" id="WNYA01000003">
    <property type="protein sequence ID" value="KAG8584190.1"/>
    <property type="molecule type" value="Genomic_DNA"/>
</dbReference>
<dbReference type="Pfam" id="PF01826">
    <property type="entry name" value="TIL"/>
    <property type="match status" value="1"/>
</dbReference>
<comment type="caution">
    <text evidence="5">The sequence shown here is derived from an EMBL/GenBank/DDBJ whole genome shotgun (WGS) entry which is preliminary data.</text>
</comment>
<keyword evidence="2" id="KW-1015">Disulfide bond</keyword>
<dbReference type="InterPro" id="IPR036084">
    <property type="entry name" value="Ser_inhib-like_sf"/>
</dbReference>